<comment type="caution">
    <text evidence="1">The sequence shown here is derived from an EMBL/GenBank/DDBJ whole genome shotgun (WGS) entry which is preliminary data.</text>
</comment>
<dbReference type="EMBL" id="JAASQI010000009">
    <property type="protein sequence ID" value="NIJ59638.1"/>
    <property type="molecule type" value="Genomic_DNA"/>
</dbReference>
<dbReference type="RefSeq" id="WP_166955180.1">
    <property type="nucleotide sequence ID" value="NZ_JAASQI010000009.1"/>
</dbReference>
<name>A0ABX0V4X6_9HYPH</name>
<evidence type="ECO:0000313" key="1">
    <source>
        <dbReference type="EMBL" id="NIJ59638.1"/>
    </source>
</evidence>
<proteinExistence type="predicted"/>
<reference evidence="1 2" key="1">
    <citation type="submission" date="2020-03" db="EMBL/GenBank/DDBJ databases">
        <title>Genomic Encyclopedia of Type Strains, Phase IV (KMG-IV): sequencing the most valuable type-strain genomes for metagenomic binning, comparative biology and taxonomic classification.</title>
        <authorList>
            <person name="Goeker M."/>
        </authorList>
    </citation>
    <scope>NUCLEOTIDE SEQUENCE [LARGE SCALE GENOMIC DNA]</scope>
    <source>
        <strain evidence="1 2">DSM 103870</strain>
    </source>
</reference>
<dbReference type="Proteomes" id="UP001429580">
    <property type="component" value="Unassembled WGS sequence"/>
</dbReference>
<organism evidence="1 2">
    <name type="scientific">Pseudochelatococcus lubricantis</name>
    <dbReference type="NCBI Taxonomy" id="1538102"/>
    <lineage>
        <taxon>Bacteria</taxon>
        <taxon>Pseudomonadati</taxon>
        <taxon>Pseudomonadota</taxon>
        <taxon>Alphaproteobacteria</taxon>
        <taxon>Hyphomicrobiales</taxon>
        <taxon>Chelatococcaceae</taxon>
        <taxon>Pseudochelatococcus</taxon>
    </lineage>
</organism>
<sequence>MDKDLERMDRDALIAEVKRLRDGIRRHRDSSGHDLCWYHPQLWGLLPEPAAPEVAVPPWPKFMRGCVAFRSSLDRELPDAPVADVEFDAPAVTSAADRRSG</sequence>
<accession>A0ABX0V4X6</accession>
<protein>
    <submittedName>
        <fullName evidence="1">Uncharacterized protein</fullName>
    </submittedName>
</protein>
<evidence type="ECO:0000313" key="2">
    <source>
        <dbReference type="Proteomes" id="UP001429580"/>
    </source>
</evidence>
<gene>
    <name evidence="1" type="ORF">FHS82_003496</name>
</gene>
<keyword evidence="2" id="KW-1185">Reference proteome</keyword>